<dbReference type="GO" id="GO:0043856">
    <property type="term" value="F:anti-sigma factor antagonist activity"/>
    <property type="evidence" value="ECO:0007669"/>
    <property type="project" value="InterPro"/>
</dbReference>
<dbReference type="NCBIfam" id="TIGR00377">
    <property type="entry name" value="ant_ant_sig"/>
    <property type="match status" value="1"/>
</dbReference>
<proteinExistence type="inferred from homology"/>
<evidence type="ECO:0000256" key="2">
    <source>
        <dbReference type="RuleBase" id="RU003749"/>
    </source>
</evidence>
<organism evidence="4 5">
    <name type="scientific">Spirilliplanes yamanashiensis</name>
    <dbReference type="NCBI Taxonomy" id="42233"/>
    <lineage>
        <taxon>Bacteria</taxon>
        <taxon>Bacillati</taxon>
        <taxon>Actinomycetota</taxon>
        <taxon>Actinomycetes</taxon>
        <taxon>Micromonosporales</taxon>
        <taxon>Micromonosporaceae</taxon>
        <taxon>Spirilliplanes</taxon>
    </lineage>
</organism>
<dbReference type="InterPro" id="IPR003658">
    <property type="entry name" value="Anti-sigma_ant"/>
</dbReference>
<keyword evidence="5" id="KW-1185">Reference proteome</keyword>
<dbReference type="InterPro" id="IPR002645">
    <property type="entry name" value="STAS_dom"/>
</dbReference>
<dbReference type="InterPro" id="IPR058548">
    <property type="entry name" value="MlaB-like_STAS"/>
</dbReference>
<dbReference type="EMBL" id="BOOY01000034">
    <property type="protein sequence ID" value="GIJ05568.1"/>
    <property type="molecule type" value="Genomic_DNA"/>
</dbReference>
<reference evidence="4" key="1">
    <citation type="submission" date="2021-01" db="EMBL/GenBank/DDBJ databases">
        <title>Whole genome shotgun sequence of Spirilliplanes yamanashiensis NBRC 15828.</title>
        <authorList>
            <person name="Komaki H."/>
            <person name="Tamura T."/>
        </authorList>
    </citation>
    <scope>NUCLEOTIDE SEQUENCE</scope>
    <source>
        <strain evidence="4">NBRC 15828</strain>
    </source>
</reference>
<dbReference type="AlphaFoldDB" id="A0A8J3YBK6"/>
<dbReference type="PROSITE" id="PS50801">
    <property type="entry name" value="STAS"/>
    <property type="match status" value="1"/>
</dbReference>
<dbReference type="CDD" id="cd07043">
    <property type="entry name" value="STAS_anti-anti-sigma_factors"/>
    <property type="match status" value="1"/>
</dbReference>
<sequence length="110" mass="11781">MTSINGRWSHRICRDGATATVALSGELDMTADPALTALLTAELDHPGTEEVRADLHAVTFIDSWTISTLVRTYRAAHAGGRRFVVTQPHGHVRRVLDVAGVLATLTAPPA</sequence>
<evidence type="ECO:0000313" key="4">
    <source>
        <dbReference type="EMBL" id="GIJ05568.1"/>
    </source>
</evidence>
<gene>
    <name evidence="4" type="ORF">Sya03_49200</name>
</gene>
<evidence type="ECO:0000256" key="1">
    <source>
        <dbReference type="ARBA" id="ARBA00009013"/>
    </source>
</evidence>
<evidence type="ECO:0000259" key="3">
    <source>
        <dbReference type="PROSITE" id="PS50801"/>
    </source>
</evidence>
<comment type="caution">
    <text evidence="4">The sequence shown here is derived from an EMBL/GenBank/DDBJ whole genome shotgun (WGS) entry which is preliminary data.</text>
</comment>
<name>A0A8J3YBK6_9ACTN</name>
<protein>
    <recommendedName>
        <fullName evidence="2">Anti-sigma factor antagonist</fullName>
    </recommendedName>
</protein>
<dbReference type="InterPro" id="IPR036513">
    <property type="entry name" value="STAS_dom_sf"/>
</dbReference>
<dbReference type="Gene3D" id="3.30.750.24">
    <property type="entry name" value="STAS domain"/>
    <property type="match status" value="1"/>
</dbReference>
<dbReference type="SUPFAM" id="SSF52091">
    <property type="entry name" value="SpoIIaa-like"/>
    <property type="match status" value="1"/>
</dbReference>
<feature type="domain" description="STAS" evidence="3">
    <location>
        <begin position="21"/>
        <end position="110"/>
    </location>
</feature>
<accession>A0A8J3YBK6</accession>
<evidence type="ECO:0000313" key="5">
    <source>
        <dbReference type="Proteomes" id="UP000652013"/>
    </source>
</evidence>
<dbReference type="Pfam" id="PF13466">
    <property type="entry name" value="STAS_2"/>
    <property type="match status" value="1"/>
</dbReference>
<dbReference type="Proteomes" id="UP000652013">
    <property type="component" value="Unassembled WGS sequence"/>
</dbReference>
<comment type="similarity">
    <text evidence="1 2">Belongs to the anti-sigma-factor antagonist family.</text>
</comment>
<dbReference type="RefSeq" id="WP_239107809.1">
    <property type="nucleotide sequence ID" value="NZ_BAAAGJ010000005.1"/>
</dbReference>